<evidence type="ECO:0000256" key="4">
    <source>
        <dbReference type="ARBA" id="ARBA00022946"/>
    </source>
</evidence>
<gene>
    <name evidence="6" type="ORF">TIFTF001_003984</name>
</gene>
<keyword evidence="4" id="KW-0809">Transit peptide</keyword>
<protein>
    <recommendedName>
        <fullName evidence="5">Plastid lipid-associated protein/fibrillin conserved domain-containing protein</fullName>
    </recommendedName>
</protein>
<feature type="domain" description="Plastid lipid-associated protein/fibrillin conserved" evidence="5">
    <location>
        <begin position="75"/>
        <end position="121"/>
    </location>
</feature>
<dbReference type="GO" id="GO:0009536">
    <property type="term" value="C:plastid"/>
    <property type="evidence" value="ECO:0007669"/>
    <property type="project" value="UniProtKB-SubCell"/>
</dbReference>
<dbReference type="Proteomes" id="UP001187192">
    <property type="component" value="Unassembled WGS sequence"/>
</dbReference>
<evidence type="ECO:0000313" key="7">
    <source>
        <dbReference type="Proteomes" id="UP001187192"/>
    </source>
</evidence>
<proteinExistence type="inferred from homology"/>
<keyword evidence="3" id="KW-0934">Plastid</keyword>
<name>A0AA87ZG39_FICCA</name>
<evidence type="ECO:0000259" key="5">
    <source>
        <dbReference type="Pfam" id="PF04755"/>
    </source>
</evidence>
<dbReference type="EMBL" id="BTGU01000004">
    <property type="protein sequence ID" value="GMN33137.1"/>
    <property type="molecule type" value="Genomic_DNA"/>
</dbReference>
<comment type="subcellular location">
    <subcellularLocation>
        <location evidence="1">Plastid</location>
    </subcellularLocation>
</comment>
<organism evidence="6 7">
    <name type="scientific">Ficus carica</name>
    <name type="common">Common fig</name>
    <dbReference type="NCBI Taxonomy" id="3494"/>
    <lineage>
        <taxon>Eukaryota</taxon>
        <taxon>Viridiplantae</taxon>
        <taxon>Streptophyta</taxon>
        <taxon>Embryophyta</taxon>
        <taxon>Tracheophyta</taxon>
        <taxon>Spermatophyta</taxon>
        <taxon>Magnoliopsida</taxon>
        <taxon>eudicotyledons</taxon>
        <taxon>Gunneridae</taxon>
        <taxon>Pentapetalae</taxon>
        <taxon>rosids</taxon>
        <taxon>fabids</taxon>
        <taxon>Rosales</taxon>
        <taxon>Moraceae</taxon>
        <taxon>Ficeae</taxon>
        <taxon>Ficus</taxon>
    </lineage>
</organism>
<reference evidence="6" key="1">
    <citation type="submission" date="2023-07" db="EMBL/GenBank/DDBJ databases">
        <title>draft genome sequence of fig (Ficus carica).</title>
        <authorList>
            <person name="Takahashi T."/>
            <person name="Nishimura K."/>
        </authorList>
    </citation>
    <scope>NUCLEOTIDE SEQUENCE</scope>
</reference>
<accession>A0AA87ZG39</accession>
<evidence type="ECO:0000256" key="3">
    <source>
        <dbReference type="ARBA" id="ARBA00022640"/>
    </source>
</evidence>
<keyword evidence="7" id="KW-1185">Reference proteome</keyword>
<evidence type="ECO:0000256" key="1">
    <source>
        <dbReference type="ARBA" id="ARBA00004474"/>
    </source>
</evidence>
<dbReference type="InterPro" id="IPR039633">
    <property type="entry name" value="PAP"/>
</dbReference>
<dbReference type="Pfam" id="PF04755">
    <property type="entry name" value="PAP_fibrillin"/>
    <property type="match status" value="1"/>
</dbReference>
<comment type="similarity">
    <text evidence="2">Belongs to the PAP/fibrillin family.</text>
</comment>
<dbReference type="PANTHER" id="PTHR31906">
    <property type="entry name" value="PLASTID-LIPID-ASSOCIATED PROTEIN 4, CHLOROPLASTIC-RELATED"/>
    <property type="match status" value="1"/>
</dbReference>
<dbReference type="AlphaFoldDB" id="A0AA87ZG39"/>
<dbReference type="InterPro" id="IPR006843">
    <property type="entry name" value="PAP/fibrillin_dom"/>
</dbReference>
<sequence>MATATLVQPLFPTPLVTPLTTNKIRTRTTQRLISAAHLMIRKRRFGDCPFGPMPIYIARVADQNSGLVEEDTLTHFKSQLYQALKGINRGIFGAPSEKKSEIEELVKQLESLNPTPDPTLNLEKRVNINFENSTITPDQSSLLFDVTPVNECLPEKLRSSAWHLQSRSYVDDTMRLGRDDKGNIFILERADEY</sequence>
<evidence type="ECO:0000313" key="6">
    <source>
        <dbReference type="EMBL" id="GMN33137.1"/>
    </source>
</evidence>
<evidence type="ECO:0000256" key="2">
    <source>
        <dbReference type="ARBA" id="ARBA00005845"/>
    </source>
</evidence>
<comment type="caution">
    <text evidence="6">The sequence shown here is derived from an EMBL/GenBank/DDBJ whole genome shotgun (WGS) entry which is preliminary data.</text>
</comment>